<dbReference type="AlphaFoldDB" id="A0A3P1V762"/>
<dbReference type="PANTHER" id="PTHR40743">
    <property type="entry name" value="NUCLEOTIDE-DIPHOSPHO-SUGAR TRANSFERASE CONTAINING PROTEIN"/>
    <property type="match status" value="1"/>
</dbReference>
<keyword evidence="2" id="KW-1185">Reference proteome</keyword>
<dbReference type="EMBL" id="RQZC01000008">
    <property type="protein sequence ID" value="RRD29340.1"/>
    <property type="molecule type" value="Genomic_DNA"/>
</dbReference>
<accession>A0A3P1V762</accession>
<gene>
    <name evidence="1" type="ORF">EII10_06670</name>
</gene>
<proteinExistence type="predicted"/>
<dbReference type="RefSeq" id="WP_124933722.1">
    <property type="nucleotide sequence ID" value="NZ_JAGFOU010000024.1"/>
</dbReference>
<dbReference type="PANTHER" id="PTHR40743:SF1">
    <property type="entry name" value="POSSIBLE GLYCOSYLTRANSFERASE"/>
    <property type="match status" value="1"/>
</dbReference>
<evidence type="ECO:0000313" key="1">
    <source>
        <dbReference type="EMBL" id="RRD29340.1"/>
    </source>
</evidence>
<protein>
    <submittedName>
        <fullName evidence="1">Uncharacterized protein</fullName>
    </submittedName>
</protein>
<sequence length="296" mass="33154">MALIPDHQALLVYTGRHDGLGNRVRALLSAQALAQAEGRDLYYVWSTDKYFGPRIDELWRFTAGRRVPRLASCCLAPLAPFRGPRQVVIDAQMRRARLWQIRSHGLPITWDDPAWRAPGGARPRDWTALLRELIPVESIAERITGVFDTHLRGRPYAGVQVRTHAMSHARTITSSPVEWFATRMRQIRAQCPQIPFFLSCDTAAAQERLMEEFDGCVALEDKGGYNTTRGVRSAVADLYLLASSQHLLGASYSSFVEMAVFLCDGAVPFERPEQPLDGQVDLSTALVEDPLRPALR</sequence>
<reference evidence="1 2" key="1">
    <citation type="submission" date="2018-11" db="EMBL/GenBank/DDBJ databases">
        <title>Genomes From Bacteria Associated with the Canine Oral Cavity: a Test Case for Automated Genome-Based Taxonomic Assignment.</title>
        <authorList>
            <person name="Coil D.A."/>
            <person name="Jospin G."/>
            <person name="Darling A.E."/>
            <person name="Wallis C."/>
            <person name="Davis I.J."/>
            <person name="Harris S."/>
            <person name="Eisen J.A."/>
            <person name="Holcombe L.J."/>
            <person name="O'Flynn C."/>
        </authorList>
    </citation>
    <scope>NUCLEOTIDE SEQUENCE [LARGE SCALE GENOMIC DNA]</scope>
    <source>
        <strain evidence="1 2">OH5050</strain>
    </source>
</reference>
<organism evidence="1 2">
    <name type="scientific">Actinomyces bowdenii</name>
    <dbReference type="NCBI Taxonomy" id="131109"/>
    <lineage>
        <taxon>Bacteria</taxon>
        <taxon>Bacillati</taxon>
        <taxon>Actinomycetota</taxon>
        <taxon>Actinomycetes</taxon>
        <taxon>Actinomycetales</taxon>
        <taxon>Actinomycetaceae</taxon>
        <taxon>Actinomyces</taxon>
    </lineage>
</organism>
<dbReference type="OrthoDB" id="5057754at2"/>
<evidence type="ECO:0000313" key="2">
    <source>
        <dbReference type="Proteomes" id="UP000271272"/>
    </source>
</evidence>
<dbReference type="Proteomes" id="UP000271272">
    <property type="component" value="Unassembled WGS sequence"/>
</dbReference>
<comment type="caution">
    <text evidence="1">The sequence shown here is derived from an EMBL/GenBank/DDBJ whole genome shotgun (WGS) entry which is preliminary data.</text>
</comment>
<name>A0A3P1V762_9ACTO</name>
<dbReference type="Gene3D" id="3.40.50.11350">
    <property type="match status" value="1"/>
</dbReference>